<feature type="compositionally biased region" description="Low complexity" evidence="1">
    <location>
        <begin position="223"/>
        <end position="234"/>
    </location>
</feature>
<feature type="compositionally biased region" description="Basic and acidic residues" evidence="1">
    <location>
        <begin position="335"/>
        <end position="347"/>
    </location>
</feature>
<sequence length="552" mass="61610">MSLKDLYQTFLADPKSASLASDVSLIYIPTTSKIDGADAVRNHLTRQDHVLKRKSQQVLDTIEGPSSLCLDVEATVEFVSGGGPYLLALDDNFLSDRVATFPTVHIVRFNSQNQIQNVRVYWDQASLLKQVEVIGARGRVWPIRDAKDQTRLIKSTVASTPSATTNDRPAPTPAAPTPSLSADQENAPPKRVGSPGKKHIKDPYASESLFDLLSPTKDREQPVRAPRAPASAKPPQRDLSELFVGDDDADAPDPTPSKPKTIAPKAGAGKHFKPSRIFGGDDEDEPASTPVAPKVGAGKHFRASRIFDDDETVRSQESHEQIAYRAHPKRFEHFELGADNSEREIKPKTTRPLSRQGPQWNFEDFATPEKPRRQLRGEEVRHFGWSDDEPDLQDSPPAKPRMVQPRRDAETHFQLTDEIEEPAQGRIISSFGNRGKTLYNNPLYNEADDELPDKSKAAANKAPLSIVQNGPNRKKDFESHWEVTDELPARSSANNTENQRPIAADRQKAVRMMEAQWEAYDESPQPSKPQPLPPHRQSVREINKRTWNLGDE</sequence>
<feature type="compositionally biased region" description="Polar residues" evidence="1">
    <location>
        <begin position="152"/>
        <end position="162"/>
    </location>
</feature>
<feature type="region of interest" description="Disordered" evidence="1">
    <location>
        <begin position="152"/>
        <end position="297"/>
    </location>
</feature>
<accession>A0A5M3YTW6</accession>
<dbReference type="VEuPathDB" id="FungiDB:ATEG_04764"/>
<evidence type="ECO:0000256" key="1">
    <source>
        <dbReference type="SAM" id="MobiDB-lite"/>
    </source>
</evidence>
<dbReference type="Proteomes" id="UP000452235">
    <property type="component" value="Unassembled WGS sequence"/>
</dbReference>
<evidence type="ECO:0000313" key="3">
    <source>
        <dbReference type="Proteomes" id="UP000452235"/>
    </source>
</evidence>
<dbReference type="SUPFAM" id="SSF54427">
    <property type="entry name" value="NTF2-like"/>
    <property type="match status" value="1"/>
</dbReference>
<dbReference type="EMBL" id="BLJY01000004">
    <property type="protein sequence ID" value="GFF15636.1"/>
    <property type="molecule type" value="Genomic_DNA"/>
</dbReference>
<name>A0A5M3YTW6_ASPTE</name>
<dbReference type="InterPro" id="IPR032710">
    <property type="entry name" value="NTF2-like_dom_sf"/>
</dbReference>
<comment type="caution">
    <text evidence="2">The sequence shown here is derived from an EMBL/GenBank/DDBJ whole genome shotgun (WGS) entry which is preliminary data.</text>
</comment>
<gene>
    <name evidence="2" type="ORF">ATEIFO6365_0004075500</name>
</gene>
<reference evidence="2 3" key="1">
    <citation type="submission" date="2020-01" db="EMBL/GenBank/DDBJ databases">
        <title>Aspergillus terreus IFO 6365 whole genome shotgun sequence.</title>
        <authorList>
            <person name="Kanamasa S."/>
            <person name="Takahashi H."/>
        </authorList>
    </citation>
    <scope>NUCLEOTIDE SEQUENCE [LARGE SCALE GENOMIC DNA]</scope>
    <source>
        <strain evidence="2 3">IFO 6365</strain>
    </source>
</reference>
<feature type="compositionally biased region" description="Basic and acidic residues" evidence="1">
    <location>
        <begin position="473"/>
        <end position="483"/>
    </location>
</feature>
<dbReference type="Gene3D" id="3.10.450.50">
    <property type="match status" value="1"/>
</dbReference>
<feature type="region of interest" description="Disordered" evidence="1">
    <location>
        <begin position="335"/>
        <end position="552"/>
    </location>
</feature>
<evidence type="ECO:0000313" key="2">
    <source>
        <dbReference type="EMBL" id="GFF15636.1"/>
    </source>
</evidence>
<feature type="compositionally biased region" description="Basic and acidic residues" evidence="1">
    <location>
        <begin position="367"/>
        <end position="385"/>
    </location>
</feature>
<organism evidence="2 3">
    <name type="scientific">Aspergillus terreus</name>
    <dbReference type="NCBI Taxonomy" id="33178"/>
    <lineage>
        <taxon>Eukaryota</taxon>
        <taxon>Fungi</taxon>
        <taxon>Dikarya</taxon>
        <taxon>Ascomycota</taxon>
        <taxon>Pezizomycotina</taxon>
        <taxon>Eurotiomycetes</taxon>
        <taxon>Eurotiomycetidae</taxon>
        <taxon>Eurotiales</taxon>
        <taxon>Aspergillaceae</taxon>
        <taxon>Aspergillus</taxon>
        <taxon>Aspergillus subgen. Circumdati</taxon>
    </lineage>
</organism>
<protein>
    <submittedName>
        <fullName evidence="2">RNA polymerase Rpb7 domain protein</fullName>
    </submittedName>
</protein>
<dbReference type="OrthoDB" id="1162399at2759"/>
<keyword evidence="3" id="KW-1185">Reference proteome</keyword>
<proteinExistence type="predicted"/>
<dbReference type="AlphaFoldDB" id="A0A5M3YTW6"/>